<dbReference type="AlphaFoldDB" id="A0A0A9H169"/>
<proteinExistence type="predicted"/>
<evidence type="ECO:0000313" key="1">
    <source>
        <dbReference type="EMBL" id="JAE28571.1"/>
    </source>
</evidence>
<reference evidence="1" key="1">
    <citation type="submission" date="2014-09" db="EMBL/GenBank/DDBJ databases">
        <authorList>
            <person name="Magalhaes I.L.F."/>
            <person name="Oliveira U."/>
            <person name="Santos F.R."/>
            <person name="Vidigal T.H.D.A."/>
            <person name="Brescovit A.D."/>
            <person name="Santos A.J."/>
        </authorList>
    </citation>
    <scope>NUCLEOTIDE SEQUENCE</scope>
    <source>
        <tissue evidence="1">Shoot tissue taken approximately 20 cm above the soil surface</tissue>
    </source>
</reference>
<reference evidence="1" key="2">
    <citation type="journal article" date="2015" name="Data Brief">
        <title>Shoot transcriptome of the giant reed, Arundo donax.</title>
        <authorList>
            <person name="Barrero R.A."/>
            <person name="Guerrero F.D."/>
            <person name="Moolhuijzen P."/>
            <person name="Goolsby J.A."/>
            <person name="Tidwell J."/>
            <person name="Bellgard S.E."/>
            <person name="Bellgard M.I."/>
        </authorList>
    </citation>
    <scope>NUCLEOTIDE SEQUENCE</scope>
    <source>
        <tissue evidence="1">Shoot tissue taken approximately 20 cm above the soil surface</tissue>
    </source>
</reference>
<name>A0A0A9H169_ARUDO</name>
<organism evidence="1">
    <name type="scientific">Arundo donax</name>
    <name type="common">Giant reed</name>
    <name type="synonym">Donax arundinaceus</name>
    <dbReference type="NCBI Taxonomy" id="35708"/>
    <lineage>
        <taxon>Eukaryota</taxon>
        <taxon>Viridiplantae</taxon>
        <taxon>Streptophyta</taxon>
        <taxon>Embryophyta</taxon>
        <taxon>Tracheophyta</taxon>
        <taxon>Spermatophyta</taxon>
        <taxon>Magnoliopsida</taxon>
        <taxon>Liliopsida</taxon>
        <taxon>Poales</taxon>
        <taxon>Poaceae</taxon>
        <taxon>PACMAD clade</taxon>
        <taxon>Arundinoideae</taxon>
        <taxon>Arundineae</taxon>
        <taxon>Arundo</taxon>
    </lineage>
</organism>
<sequence length="44" mass="4933">MRACMPACTHVTWSTRCSRCTHACIGWPKLYRTIDRAVSAGCCQ</sequence>
<protein>
    <submittedName>
        <fullName evidence="1">Uncharacterized protein</fullName>
    </submittedName>
</protein>
<dbReference type="EMBL" id="GBRH01169325">
    <property type="protein sequence ID" value="JAE28571.1"/>
    <property type="molecule type" value="Transcribed_RNA"/>
</dbReference>
<accession>A0A0A9H169</accession>